<gene>
    <name evidence="3" type="ORF">R2G56_15330</name>
</gene>
<organism evidence="3 4">
    <name type="scientific">Nitratireductor aquimarinus</name>
    <dbReference type="NCBI Taxonomy" id="889300"/>
    <lineage>
        <taxon>Bacteria</taxon>
        <taxon>Pseudomonadati</taxon>
        <taxon>Pseudomonadota</taxon>
        <taxon>Alphaproteobacteria</taxon>
        <taxon>Hyphomicrobiales</taxon>
        <taxon>Phyllobacteriaceae</taxon>
        <taxon>Nitratireductor</taxon>
    </lineage>
</organism>
<dbReference type="Pfam" id="PF13462">
    <property type="entry name" value="Thioredoxin_4"/>
    <property type="match status" value="1"/>
</dbReference>
<evidence type="ECO:0000313" key="4">
    <source>
        <dbReference type="Proteomes" id="UP001185659"/>
    </source>
</evidence>
<evidence type="ECO:0000256" key="1">
    <source>
        <dbReference type="ARBA" id="ARBA00005791"/>
    </source>
</evidence>
<dbReference type="EMBL" id="JAWLIP010000007">
    <property type="protein sequence ID" value="MDV6227670.1"/>
    <property type="molecule type" value="Genomic_DNA"/>
</dbReference>
<protein>
    <submittedName>
        <fullName evidence="3">DsbA family protein</fullName>
    </submittedName>
</protein>
<proteinExistence type="inferred from homology"/>
<dbReference type="SUPFAM" id="SSF52833">
    <property type="entry name" value="Thioredoxin-like"/>
    <property type="match status" value="1"/>
</dbReference>
<name>A0ABU4AN60_9HYPH</name>
<dbReference type="PANTHER" id="PTHR13887:SF56">
    <property type="entry name" value="THIOREDOXIN-LIKE REDUCTASE RV2466C"/>
    <property type="match status" value="1"/>
</dbReference>
<sequence length="186" mass="20590">MAAMAAGVDAELLLEAGGLEEKALGEADAPVKIVEYASMTCAHCARYHTETLPELKRKYIETGRVRYIVRGIPTDPRAEAGLMLAYCSKDNYFNVSDLLYKTQSQWAWAKDGRSALLKTARIAGFSQKSFEACLTDRELLDEVRAMRNWGLERLGIEAVPTFFINGMKHSGAMSIDEMSAIIDGML</sequence>
<reference evidence="3 4" key="1">
    <citation type="submission" date="2023-10" db="EMBL/GenBank/DDBJ databases">
        <authorList>
            <person name="Venkata Ramana C."/>
            <person name="Sasikala C."/>
            <person name="Dhurka M."/>
        </authorList>
    </citation>
    <scope>NUCLEOTIDE SEQUENCE [LARGE SCALE GENOMIC DNA]</scope>
    <source>
        <strain evidence="3 4">KCTC 32151</strain>
    </source>
</reference>
<dbReference type="InterPro" id="IPR012336">
    <property type="entry name" value="Thioredoxin-like_fold"/>
</dbReference>
<accession>A0ABU4AN60</accession>
<comment type="caution">
    <text evidence="3">The sequence shown here is derived from an EMBL/GenBank/DDBJ whole genome shotgun (WGS) entry which is preliminary data.</text>
</comment>
<dbReference type="InterPro" id="IPR036249">
    <property type="entry name" value="Thioredoxin-like_sf"/>
</dbReference>
<comment type="similarity">
    <text evidence="1">Belongs to the thioredoxin family. DsbA subfamily.</text>
</comment>
<dbReference type="Proteomes" id="UP001185659">
    <property type="component" value="Unassembled WGS sequence"/>
</dbReference>
<dbReference type="PANTHER" id="PTHR13887">
    <property type="entry name" value="GLUTATHIONE S-TRANSFERASE KAPPA"/>
    <property type="match status" value="1"/>
</dbReference>
<evidence type="ECO:0000313" key="3">
    <source>
        <dbReference type="EMBL" id="MDV6227670.1"/>
    </source>
</evidence>
<evidence type="ECO:0000259" key="2">
    <source>
        <dbReference type="Pfam" id="PF13462"/>
    </source>
</evidence>
<feature type="domain" description="Thioredoxin-like fold" evidence="2">
    <location>
        <begin position="22"/>
        <end position="183"/>
    </location>
</feature>
<dbReference type="Gene3D" id="3.40.30.10">
    <property type="entry name" value="Glutaredoxin"/>
    <property type="match status" value="1"/>
</dbReference>
<keyword evidence="4" id="KW-1185">Reference proteome</keyword>
<dbReference type="RefSeq" id="WP_317561866.1">
    <property type="nucleotide sequence ID" value="NZ_JAWLIP010000007.1"/>
</dbReference>